<sequence>MPTDTASPDSGPTWSALFKDDWDTFCSPTSLAAVDSPAAYLQALYRFALEVEQTGKGTQDKITLAQRVPALKELVINAENTSRQLPLLTLVNEALNAPVKTYLDTHRDIYGDRTVHQVLAELRYPFELPFDLAHQQCVLGLAGNKPGLGALNYRISLKLPYDQQPENKYGTVQQQAYEAQRLLTLLSPAQQNLLTEDFEEQGTDTFYKKHYGHSQPITDQQQFMQHTGLSTEQFHELLAHASYQPRLSGNVVQTADQIARDHTAGARFINGPYRTGQKKLGLSIDSSKKNHLQDTTPQRHDRLQRMIRLQRWLNMPFADLDTLLYSIAGCEGSSPEHLAINDNSLRAMGVFRYLNQRYGLTPGTFSAWLYHMPVHGVGQHTSLFDQVFNPPHWLNSPLTLDNQPLDLGTTQGVLYRACGALGLEDTPQSLGLLKTRTKQYFATPRRNIETFSSFYRQATLPAMFGLSVLDCDQLCQLMGGKTYHQQLVKPGLRQSGSNSPADFLDVLMQLDWAVSWLNDSGKSVQQLRQQLLLETTLLPSSVQQRLTQVEAVLQRMPQYLLAQSTLDELDLPQPEAGSKPLAYTWNVLLAKGLLRVQSMLPAQPKADSLEKGVAYMVDKYVNLSPDAGRNQALKARVKQILNTQLSAAYSQLHPFKKEIDQLLKDTSLASEVPELMKQAFRQASRIFASALGSDKPNESLKHLLLFFPHAETELQLPISREALQAFLLDPGWLESEQSAHSTLKLTLSTLYLFQRFSHFSDVYGINHATLLNYLNQANPQKQNGEQTGLNSQTSELLAQMLGWNASEIEVLIKPLLEKRVRSMTELDWLMRCHETARQTGLSASMLLMATGLTATFSSDDWQQVGSAVFATAP</sequence>
<organism evidence="2 3">
    <name type="scientific">Pseudomonas fragi</name>
    <dbReference type="NCBI Taxonomy" id="296"/>
    <lineage>
        <taxon>Bacteria</taxon>
        <taxon>Pseudomonadati</taxon>
        <taxon>Pseudomonadota</taxon>
        <taxon>Gammaproteobacteria</taxon>
        <taxon>Pseudomonadales</taxon>
        <taxon>Pseudomonadaceae</taxon>
        <taxon>Pseudomonas</taxon>
    </lineage>
</organism>
<dbReference type="InterPro" id="IPR018003">
    <property type="entry name" value="Insecticidal_toxin/plasmid_vir"/>
</dbReference>
<dbReference type="RefSeq" id="WP_133144560.1">
    <property type="nucleotide sequence ID" value="NZ_CAACYJ010000035.1"/>
</dbReference>
<accession>A0A449ILN6</accession>
<dbReference type="EMBL" id="CAACYJ010000035">
    <property type="protein sequence ID" value="VFB20327.1"/>
    <property type="molecule type" value="Genomic_DNA"/>
</dbReference>
<dbReference type="AlphaFoldDB" id="A0A449ILN6"/>
<name>A0A449ILN6_PSEFR</name>
<dbReference type="Pfam" id="PF03538">
    <property type="entry name" value="VRP1"/>
    <property type="match status" value="1"/>
</dbReference>
<protein>
    <submittedName>
        <fullName evidence="2">Insecticidal toxin complex protein TcaA1</fullName>
    </submittedName>
</protein>
<proteinExistence type="predicted"/>
<evidence type="ECO:0000256" key="1">
    <source>
        <dbReference type="ARBA" id="ARBA00023026"/>
    </source>
</evidence>
<evidence type="ECO:0000313" key="3">
    <source>
        <dbReference type="Proteomes" id="UP000330809"/>
    </source>
</evidence>
<keyword evidence="1" id="KW-0843">Virulence</keyword>
<evidence type="ECO:0000313" key="2">
    <source>
        <dbReference type="EMBL" id="VFB20327.1"/>
    </source>
</evidence>
<dbReference type="Proteomes" id="UP000330809">
    <property type="component" value="Unassembled WGS sequence"/>
</dbReference>
<gene>
    <name evidence="2" type="primary">tcaA1</name>
    <name evidence="2" type="ORF">NCTC10754_02944</name>
</gene>
<reference evidence="2 3" key="1">
    <citation type="submission" date="2019-02" db="EMBL/GenBank/DDBJ databases">
        <authorList>
            <consortium name="Pathogen Informatics"/>
        </authorList>
    </citation>
    <scope>NUCLEOTIDE SEQUENCE [LARGE SCALE GENOMIC DNA]</scope>
    <source>
        <strain evidence="2 3">3012STDY7103891</strain>
    </source>
</reference>